<keyword evidence="2" id="KW-1185">Reference proteome</keyword>
<proteinExistence type="predicted"/>
<sequence length="196" mass="21885">MAIVLKQLPYSGRYRSRSPDDPAFVHQSATTVTCNNCTKCHEPFIVRHLKCPTSLPIRSGRTFSIIQLLAVLFEESLISGRFGFAVKVMKNVGRPKDRIVAIEVPETAVACNGSCTGISFSGSDRHTQQLHQMPRDLYDTSGNPHSSLPLPRHQIIRVFSLKVAELRREINASLTTSRLLALTRFVGDHTCKLDRN</sequence>
<accession>A0A9P7MD03</accession>
<gene>
    <name evidence="1" type="ORF">E4U60_001567</name>
</gene>
<dbReference type="EMBL" id="SRPO01000165">
    <property type="protein sequence ID" value="KAG5938000.1"/>
    <property type="molecule type" value="Genomic_DNA"/>
</dbReference>
<comment type="caution">
    <text evidence="1">The sequence shown here is derived from an EMBL/GenBank/DDBJ whole genome shotgun (WGS) entry which is preliminary data.</text>
</comment>
<name>A0A9P7MD03_9HYPO</name>
<evidence type="ECO:0000313" key="1">
    <source>
        <dbReference type="EMBL" id="KAG5938000.1"/>
    </source>
</evidence>
<protein>
    <submittedName>
        <fullName evidence="1">Uncharacterized protein</fullName>
    </submittedName>
</protein>
<dbReference type="Proteomes" id="UP000706124">
    <property type="component" value="Unassembled WGS sequence"/>
</dbReference>
<evidence type="ECO:0000313" key="2">
    <source>
        <dbReference type="Proteomes" id="UP000706124"/>
    </source>
</evidence>
<organism evidence="1 2">
    <name type="scientific">Claviceps pazoutovae</name>
    <dbReference type="NCBI Taxonomy" id="1649127"/>
    <lineage>
        <taxon>Eukaryota</taxon>
        <taxon>Fungi</taxon>
        <taxon>Dikarya</taxon>
        <taxon>Ascomycota</taxon>
        <taxon>Pezizomycotina</taxon>
        <taxon>Sordariomycetes</taxon>
        <taxon>Hypocreomycetidae</taxon>
        <taxon>Hypocreales</taxon>
        <taxon>Clavicipitaceae</taxon>
        <taxon>Claviceps</taxon>
    </lineage>
</organism>
<reference evidence="1 2" key="1">
    <citation type="journal article" date="2020" name="bioRxiv">
        <title>Whole genome comparisons of ergot fungi reveals the divergence and evolution of species within the genus Claviceps are the result of varying mechanisms driving genome evolution and host range expansion.</title>
        <authorList>
            <person name="Wyka S.A."/>
            <person name="Mondo S.J."/>
            <person name="Liu M."/>
            <person name="Dettman J."/>
            <person name="Nalam V."/>
            <person name="Broders K.D."/>
        </authorList>
    </citation>
    <scope>NUCLEOTIDE SEQUENCE [LARGE SCALE GENOMIC DNA]</scope>
    <source>
        <strain evidence="1 2">CCC 1485</strain>
    </source>
</reference>
<dbReference type="AlphaFoldDB" id="A0A9P7MD03"/>